<sequence>MVERFFLTPPRQLLEQPDPIILLSGPPSSGKTSLLFQFAFNSAVESGGTVVILCNRRRLETNPPFLSQGVDPSSETFQRIQIKYVDDDEGIKNYFAAFHFHLHDSSFPVSVIIDDFADFFDQRNCQERYSNPRGRDLAMVRVLALCRNAIDHANNNSKQPGGGCTLVFSDTHKGKAADSPMLLLYIYKRWVSSIYTTTQGHEYDGSGSSSSSSSFILRKIYSSDTSTSTSTVKMMMRSAAKYSIATQYLVLEGITTHGYEN</sequence>
<comment type="caution">
    <text evidence="1">The sequence shown here is derived from an EMBL/GenBank/DDBJ whole genome shotgun (WGS) entry which is preliminary data.</text>
</comment>
<dbReference type="InterPro" id="IPR027417">
    <property type="entry name" value="P-loop_NTPase"/>
</dbReference>
<dbReference type="PANTHER" id="PTHR28653:SF1">
    <property type="entry name" value="ATPASE SWSAP1"/>
    <property type="match status" value="1"/>
</dbReference>
<proteinExistence type="predicted"/>
<protein>
    <submittedName>
        <fullName evidence="1">Uncharacterized protein</fullName>
    </submittedName>
</protein>
<reference evidence="1 2" key="1">
    <citation type="submission" date="2024-12" db="EMBL/GenBank/DDBJ databases">
        <title>The unique morphological basis and parallel evolutionary history of personate flowers in Penstemon.</title>
        <authorList>
            <person name="Depatie T.H."/>
            <person name="Wessinger C.A."/>
        </authorList>
    </citation>
    <scope>NUCLEOTIDE SEQUENCE [LARGE SCALE GENOMIC DNA]</scope>
    <source>
        <strain evidence="1">WTNN_2</strain>
        <tissue evidence="1">Leaf</tissue>
    </source>
</reference>
<organism evidence="1 2">
    <name type="scientific">Penstemon smallii</name>
    <dbReference type="NCBI Taxonomy" id="265156"/>
    <lineage>
        <taxon>Eukaryota</taxon>
        <taxon>Viridiplantae</taxon>
        <taxon>Streptophyta</taxon>
        <taxon>Embryophyta</taxon>
        <taxon>Tracheophyta</taxon>
        <taxon>Spermatophyta</taxon>
        <taxon>Magnoliopsida</taxon>
        <taxon>eudicotyledons</taxon>
        <taxon>Gunneridae</taxon>
        <taxon>Pentapetalae</taxon>
        <taxon>asterids</taxon>
        <taxon>lamiids</taxon>
        <taxon>Lamiales</taxon>
        <taxon>Plantaginaceae</taxon>
        <taxon>Cheloneae</taxon>
        <taxon>Penstemon</taxon>
    </lineage>
</organism>
<dbReference type="Proteomes" id="UP001634393">
    <property type="component" value="Unassembled WGS sequence"/>
</dbReference>
<keyword evidence="2" id="KW-1185">Reference proteome</keyword>
<evidence type="ECO:0000313" key="2">
    <source>
        <dbReference type="Proteomes" id="UP001634393"/>
    </source>
</evidence>
<dbReference type="PANTHER" id="PTHR28653">
    <property type="match status" value="1"/>
</dbReference>
<dbReference type="AlphaFoldDB" id="A0ABD3TFH2"/>
<dbReference type="Gene3D" id="3.40.50.300">
    <property type="entry name" value="P-loop containing nucleotide triphosphate hydrolases"/>
    <property type="match status" value="1"/>
</dbReference>
<evidence type="ECO:0000313" key="1">
    <source>
        <dbReference type="EMBL" id="KAL3835746.1"/>
    </source>
</evidence>
<gene>
    <name evidence="1" type="ORF">ACJIZ3_010482</name>
</gene>
<dbReference type="SUPFAM" id="SSF52540">
    <property type="entry name" value="P-loop containing nucleoside triphosphate hydrolases"/>
    <property type="match status" value="1"/>
</dbReference>
<dbReference type="EMBL" id="JBJXBP010000004">
    <property type="protein sequence ID" value="KAL3835746.1"/>
    <property type="molecule type" value="Genomic_DNA"/>
</dbReference>
<accession>A0ABD3TFH2</accession>
<name>A0ABD3TFH2_9LAMI</name>